<keyword evidence="6" id="KW-0812">Transmembrane</keyword>
<evidence type="ECO:0000256" key="9">
    <source>
        <dbReference type="ARBA" id="ARBA00023136"/>
    </source>
</evidence>
<dbReference type="NCBIfam" id="TIGR01352">
    <property type="entry name" value="tonB_Cterm"/>
    <property type="match status" value="1"/>
</dbReference>
<evidence type="ECO:0000256" key="3">
    <source>
        <dbReference type="ARBA" id="ARBA00022448"/>
    </source>
</evidence>
<feature type="region of interest" description="Disordered" evidence="10">
    <location>
        <begin position="57"/>
        <end position="164"/>
    </location>
</feature>
<evidence type="ECO:0000256" key="4">
    <source>
        <dbReference type="ARBA" id="ARBA00022475"/>
    </source>
</evidence>
<evidence type="ECO:0000256" key="7">
    <source>
        <dbReference type="ARBA" id="ARBA00022927"/>
    </source>
</evidence>
<keyword evidence="4" id="KW-1003">Cell membrane</keyword>
<accession>A0A1I4FDR9</accession>
<dbReference type="SUPFAM" id="SSF74653">
    <property type="entry name" value="TolA/TonB C-terminal domain"/>
    <property type="match status" value="1"/>
</dbReference>
<dbReference type="OrthoDB" id="2112605at2"/>
<dbReference type="PANTHER" id="PTHR33446">
    <property type="entry name" value="PROTEIN TONB-RELATED"/>
    <property type="match status" value="1"/>
</dbReference>
<comment type="similarity">
    <text evidence="2">Belongs to the TonB family.</text>
</comment>
<evidence type="ECO:0000259" key="11">
    <source>
        <dbReference type="PROSITE" id="PS52015"/>
    </source>
</evidence>
<dbReference type="EMBL" id="FOTI01000002">
    <property type="protein sequence ID" value="SFL14976.1"/>
    <property type="molecule type" value="Genomic_DNA"/>
</dbReference>
<evidence type="ECO:0000256" key="2">
    <source>
        <dbReference type="ARBA" id="ARBA00006555"/>
    </source>
</evidence>
<dbReference type="PANTHER" id="PTHR33446:SF2">
    <property type="entry name" value="PROTEIN TONB"/>
    <property type="match status" value="1"/>
</dbReference>
<keyword evidence="3" id="KW-0813">Transport</keyword>
<evidence type="ECO:0000313" key="13">
    <source>
        <dbReference type="Proteomes" id="UP000199006"/>
    </source>
</evidence>
<dbReference type="Gene3D" id="3.30.1150.10">
    <property type="match status" value="1"/>
</dbReference>
<keyword evidence="13" id="KW-1185">Reference proteome</keyword>
<protein>
    <submittedName>
        <fullName evidence="12">TonB family C-terminal domain-containing protein</fullName>
    </submittedName>
</protein>
<evidence type="ECO:0000256" key="1">
    <source>
        <dbReference type="ARBA" id="ARBA00004383"/>
    </source>
</evidence>
<keyword evidence="7" id="KW-0653">Protein transport</keyword>
<dbReference type="AlphaFoldDB" id="A0A1I4FDR9"/>
<dbReference type="GO" id="GO:0055085">
    <property type="term" value="P:transmembrane transport"/>
    <property type="evidence" value="ECO:0007669"/>
    <property type="project" value="InterPro"/>
</dbReference>
<dbReference type="InterPro" id="IPR037682">
    <property type="entry name" value="TonB_C"/>
</dbReference>
<dbReference type="Proteomes" id="UP000199006">
    <property type="component" value="Unassembled WGS sequence"/>
</dbReference>
<evidence type="ECO:0000256" key="5">
    <source>
        <dbReference type="ARBA" id="ARBA00022519"/>
    </source>
</evidence>
<dbReference type="GO" id="GO:0098797">
    <property type="term" value="C:plasma membrane protein complex"/>
    <property type="evidence" value="ECO:0007669"/>
    <property type="project" value="TreeGrafter"/>
</dbReference>
<organism evidence="12 13">
    <name type="scientific">Halanaerobium salsuginis</name>
    <dbReference type="NCBI Taxonomy" id="29563"/>
    <lineage>
        <taxon>Bacteria</taxon>
        <taxon>Bacillati</taxon>
        <taxon>Bacillota</taxon>
        <taxon>Clostridia</taxon>
        <taxon>Halanaerobiales</taxon>
        <taxon>Halanaerobiaceae</taxon>
        <taxon>Halanaerobium</taxon>
    </lineage>
</organism>
<reference evidence="12 13" key="1">
    <citation type="submission" date="2016-10" db="EMBL/GenBank/DDBJ databases">
        <authorList>
            <person name="de Groot N.N."/>
        </authorList>
    </citation>
    <scope>NUCLEOTIDE SEQUENCE [LARGE SCALE GENOMIC DNA]</scope>
    <source>
        <strain evidence="12 13">ATCC 51327</strain>
    </source>
</reference>
<evidence type="ECO:0000256" key="6">
    <source>
        <dbReference type="ARBA" id="ARBA00022692"/>
    </source>
</evidence>
<keyword evidence="8" id="KW-1133">Transmembrane helix</keyword>
<dbReference type="PROSITE" id="PS52015">
    <property type="entry name" value="TONB_CTD"/>
    <property type="match status" value="1"/>
</dbReference>
<name>A0A1I4FDR9_9FIRM</name>
<evidence type="ECO:0000313" key="12">
    <source>
        <dbReference type="EMBL" id="SFL14976.1"/>
    </source>
</evidence>
<feature type="compositionally biased region" description="Basic and acidic residues" evidence="10">
    <location>
        <begin position="105"/>
        <end position="125"/>
    </location>
</feature>
<evidence type="ECO:0000256" key="8">
    <source>
        <dbReference type="ARBA" id="ARBA00022989"/>
    </source>
</evidence>
<proteinExistence type="inferred from homology"/>
<sequence>MKKDKLIYIVALLLSLFIFLLIEKNSFSLLVTAEKYSIKLELKLQLQLSKANKIQQKTKTDKKKLIKQPENNSAKVEHKMPLKTNSSQQQKAPAKMTSVNSAELINKEAEPNSDKLKINKSEKKTTNNSKLSSAIKQPEKKLQADDKTETKISQAKKDKAKTDSQKFDLAQYLAELKKDQTNQQNKNDLEPDNEIVKKQQNKLNDKYKFKKELKSDVVKLNSTAAKTNQKSKSSTDQASKVYDLTSNQNSAIQKPTVLEFKQPAYPVQLQKRNIEGTVIISLIIDKTGQAIKPELAKSSGFTAFDQAALEAANKIVFEPAQLSGQKVTVKVKIPITFKLE</sequence>
<dbReference type="GO" id="GO:0031992">
    <property type="term" value="F:energy transducer activity"/>
    <property type="evidence" value="ECO:0007669"/>
    <property type="project" value="TreeGrafter"/>
</dbReference>
<keyword evidence="5" id="KW-0997">Cell inner membrane</keyword>
<dbReference type="InterPro" id="IPR051045">
    <property type="entry name" value="TonB-dependent_transducer"/>
</dbReference>
<gene>
    <name evidence="12" type="ORF">SAMN02983006_00314</name>
</gene>
<dbReference type="InterPro" id="IPR006260">
    <property type="entry name" value="TonB/TolA_C"/>
</dbReference>
<feature type="domain" description="TonB C-terminal" evidence="11">
    <location>
        <begin position="250"/>
        <end position="340"/>
    </location>
</feature>
<dbReference type="Pfam" id="PF03544">
    <property type="entry name" value="TonB_C"/>
    <property type="match status" value="1"/>
</dbReference>
<evidence type="ECO:0000256" key="10">
    <source>
        <dbReference type="SAM" id="MobiDB-lite"/>
    </source>
</evidence>
<feature type="compositionally biased region" description="Basic and acidic residues" evidence="10">
    <location>
        <begin position="137"/>
        <end position="164"/>
    </location>
</feature>
<dbReference type="RefSeq" id="WP_089858575.1">
    <property type="nucleotide sequence ID" value="NZ_FOTI01000002.1"/>
</dbReference>
<keyword evidence="9" id="KW-0472">Membrane</keyword>
<feature type="compositionally biased region" description="Polar residues" evidence="10">
    <location>
        <begin position="83"/>
        <end position="103"/>
    </location>
</feature>
<comment type="subcellular location">
    <subcellularLocation>
        <location evidence="1">Cell inner membrane</location>
        <topology evidence="1">Single-pass membrane protein</topology>
        <orientation evidence="1">Periplasmic side</orientation>
    </subcellularLocation>
</comment>
<dbReference type="GO" id="GO:0015031">
    <property type="term" value="P:protein transport"/>
    <property type="evidence" value="ECO:0007669"/>
    <property type="project" value="UniProtKB-KW"/>
</dbReference>
<dbReference type="STRING" id="29563.SAMN02983006_00314"/>